<evidence type="ECO:0000313" key="3">
    <source>
        <dbReference type="Proteomes" id="UP000214618"/>
    </source>
</evidence>
<dbReference type="CDD" id="cd03811">
    <property type="entry name" value="GT4_GT28_WabH-like"/>
    <property type="match status" value="1"/>
</dbReference>
<dbReference type="SUPFAM" id="SSF53756">
    <property type="entry name" value="UDP-Glycosyltransferase/glycogen phosphorylase"/>
    <property type="match status" value="1"/>
</dbReference>
<evidence type="ECO:0000313" key="2">
    <source>
        <dbReference type="EMBL" id="ASS96093.1"/>
    </source>
</evidence>
<dbReference type="Pfam" id="PF00534">
    <property type="entry name" value="Glycos_transf_1"/>
    <property type="match status" value="1"/>
</dbReference>
<dbReference type="AlphaFoldDB" id="A0A223ELJ0"/>
<sequence>MYENEKKKILFVMDSMNVGGVEKSLISLLLNIDYCKYDVDLFIFKHNGLFLDMIPSQVNVLPINKDIKYLLLRKNAIFKDLFNSFRFFDKKVAFNIFSSVVKGLFTKNMEMQRQSLWTKCNYIIKNMEKEYDVAIGYHSITTSYMVIDKVNAKKKIGWIHNDYGTVQRNTEIDKSYFNLLDEIVTVSDLCGKGFVCAFPEFEEKINIIHNIVSPNLIHKMSIENKGFDDEFNGIRIISLARLESQKGLDLAIQACAILAKTYNIRWHIFGEGPDEYKLKKMVKQYGVEEVFIFSGITKNPYTYMRQANIYAQTSRHEGKPIAVDEAMILTKPILLTNFSTASDQIDNGINGIITEKSPEAIAEGLEKYINDRSLGEAFSQILKQKVHDNIDELEKVYDLINE</sequence>
<dbReference type="OrthoDB" id="9813638at2"/>
<dbReference type="InterPro" id="IPR001296">
    <property type="entry name" value="Glyco_trans_1"/>
</dbReference>
<dbReference type="Proteomes" id="UP000214618">
    <property type="component" value="Chromosome"/>
</dbReference>
<dbReference type="EMBL" id="CP017704">
    <property type="protein sequence ID" value="ASS96093.1"/>
    <property type="molecule type" value="Genomic_DNA"/>
</dbReference>
<dbReference type="GeneID" id="56475167"/>
<evidence type="ECO:0000259" key="1">
    <source>
        <dbReference type="Pfam" id="PF00534"/>
    </source>
</evidence>
<organism evidence="2 3">
    <name type="scientific">Peribacillus simplex NBRC 15720 = DSM 1321</name>
    <dbReference type="NCBI Taxonomy" id="1349754"/>
    <lineage>
        <taxon>Bacteria</taxon>
        <taxon>Bacillati</taxon>
        <taxon>Bacillota</taxon>
        <taxon>Bacilli</taxon>
        <taxon>Bacillales</taxon>
        <taxon>Bacillaceae</taxon>
        <taxon>Peribacillus</taxon>
    </lineage>
</organism>
<dbReference type="RefSeq" id="WP_063232930.1">
    <property type="nucleotide sequence ID" value="NZ_BCVO01000004.1"/>
</dbReference>
<proteinExistence type="predicted"/>
<dbReference type="PANTHER" id="PTHR12526:SF630">
    <property type="entry name" value="GLYCOSYLTRANSFERASE"/>
    <property type="match status" value="1"/>
</dbReference>
<reference evidence="2 3" key="1">
    <citation type="submission" date="2016-10" db="EMBL/GenBank/DDBJ databases">
        <title>The whole genome sequencing and assembly of Bacillus simplex DSM 1321 strain.</title>
        <authorList>
            <person name="Park M.-K."/>
            <person name="Lee Y.-J."/>
            <person name="Yi H."/>
            <person name="Bahn Y.-S."/>
            <person name="Kim J.F."/>
            <person name="Lee D.-W."/>
        </authorList>
    </citation>
    <scope>NUCLEOTIDE SEQUENCE [LARGE SCALE GENOMIC DNA]</scope>
    <source>
        <strain evidence="2 3">DSM 1321</strain>
    </source>
</reference>
<accession>A0A223ELJ0</accession>
<dbReference type="Gene3D" id="3.40.50.2000">
    <property type="entry name" value="Glycogen Phosphorylase B"/>
    <property type="match status" value="2"/>
</dbReference>
<dbReference type="PANTHER" id="PTHR12526">
    <property type="entry name" value="GLYCOSYLTRANSFERASE"/>
    <property type="match status" value="1"/>
</dbReference>
<name>A0A223ELJ0_9BACI</name>
<feature type="domain" description="Glycosyl transferase family 1" evidence="1">
    <location>
        <begin position="235"/>
        <end position="380"/>
    </location>
</feature>
<protein>
    <recommendedName>
        <fullName evidence="1">Glycosyl transferase family 1 domain-containing protein</fullName>
    </recommendedName>
</protein>
<dbReference type="GO" id="GO:0016757">
    <property type="term" value="F:glycosyltransferase activity"/>
    <property type="evidence" value="ECO:0007669"/>
    <property type="project" value="InterPro"/>
</dbReference>
<gene>
    <name evidence="2" type="ORF">BS1321_20575</name>
</gene>